<dbReference type="NCBIfam" id="TIGR03631">
    <property type="entry name" value="uS13_bact"/>
    <property type="match status" value="1"/>
</dbReference>
<keyword evidence="2 7" id="KW-0699">rRNA-binding</keyword>
<dbReference type="HAMAP" id="MF_01315">
    <property type="entry name" value="Ribosomal_uS13"/>
    <property type="match status" value="1"/>
</dbReference>
<feature type="region of interest" description="Disordered" evidence="9">
    <location>
        <begin position="94"/>
        <end position="134"/>
    </location>
</feature>
<dbReference type="EMBL" id="LDXK01000001">
    <property type="protein sequence ID" value="KRT67682.1"/>
    <property type="molecule type" value="Genomic_DNA"/>
</dbReference>
<evidence type="ECO:0000256" key="5">
    <source>
        <dbReference type="ARBA" id="ARBA00023274"/>
    </source>
</evidence>
<dbReference type="Gene3D" id="1.10.8.50">
    <property type="match status" value="1"/>
</dbReference>
<dbReference type="SUPFAM" id="SSF46946">
    <property type="entry name" value="S13-like H2TH domain"/>
    <property type="match status" value="1"/>
</dbReference>
<proteinExistence type="inferred from homology"/>
<evidence type="ECO:0000256" key="9">
    <source>
        <dbReference type="SAM" id="MobiDB-lite"/>
    </source>
</evidence>
<evidence type="ECO:0000256" key="6">
    <source>
        <dbReference type="ARBA" id="ARBA00035166"/>
    </source>
</evidence>
<evidence type="ECO:0000313" key="11">
    <source>
        <dbReference type="Proteomes" id="UP000051297"/>
    </source>
</evidence>
<dbReference type="FunFam" id="1.10.8.50:FF:000001">
    <property type="entry name" value="30S ribosomal protein S13"/>
    <property type="match status" value="1"/>
</dbReference>
<evidence type="ECO:0000256" key="2">
    <source>
        <dbReference type="ARBA" id="ARBA00022730"/>
    </source>
</evidence>
<dbReference type="InterPro" id="IPR010979">
    <property type="entry name" value="Ribosomal_uS13-like_H2TH"/>
</dbReference>
<organism evidence="10 11">
    <name type="scientific">candidate division WWE3 bacterium CSP1-7</name>
    <dbReference type="NCBI Taxonomy" id="1576480"/>
    <lineage>
        <taxon>Bacteria</taxon>
        <taxon>Katanobacteria</taxon>
    </lineage>
</organism>
<dbReference type="PANTHER" id="PTHR10871">
    <property type="entry name" value="30S RIBOSOMAL PROTEIN S13/40S RIBOSOMAL PROTEIN S18"/>
    <property type="match status" value="1"/>
</dbReference>
<gene>
    <name evidence="7" type="primary">rpsM</name>
    <name evidence="10" type="ORF">XU08_C0001G0091</name>
</gene>
<dbReference type="Proteomes" id="UP000051297">
    <property type="component" value="Unassembled WGS sequence"/>
</dbReference>
<keyword evidence="3 7" id="KW-0694">RNA-binding</keyword>
<comment type="function">
    <text evidence="7">Located at the top of the head of the 30S subunit, it contacts several helices of the 16S rRNA. In the 70S ribosome it contacts the 23S rRNA (bridge B1a) and protein L5 of the 50S subunit (bridge B1b), connecting the 2 subunits; these bridges are implicated in subunit movement. Contacts the tRNAs in the A and P-sites.</text>
</comment>
<evidence type="ECO:0000256" key="4">
    <source>
        <dbReference type="ARBA" id="ARBA00022980"/>
    </source>
</evidence>
<dbReference type="GO" id="GO:0015935">
    <property type="term" value="C:small ribosomal subunit"/>
    <property type="evidence" value="ECO:0007669"/>
    <property type="project" value="TreeGrafter"/>
</dbReference>
<dbReference type="InterPro" id="IPR019980">
    <property type="entry name" value="Ribosomal_uS13_bac-type"/>
</dbReference>
<dbReference type="InterPro" id="IPR027437">
    <property type="entry name" value="Rbsml_uS13_C"/>
</dbReference>
<dbReference type="GO" id="GO:0019843">
    <property type="term" value="F:rRNA binding"/>
    <property type="evidence" value="ECO:0007669"/>
    <property type="project" value="UniProtKB-UniRule"/>
</dbReference>
<dbReference type="FunFam" id="4.10.910.10:FF:000001">
    <property type="entry name" value="30S ribosomal protein S13"/>
    <property type="match status" value="1"/>
</dbReference>
<dbReference type="STRING" id="1576480.XU08_C0001G0091"/>
<dbReference type="Gene3D" id="4.10.910.10">
    <property type="entry name" value="30s ribosomal protein s13, domain 2"/>
    <property type="match status" value="1"/>
</dbReference>
<comment type="similarity">
    <text evidence="1 7 8">Belongs to the universal ribosomal protein uS13 family.</text>
</comment>
<dbReference type="InterPro" id="IPR001892">
    <property type="entry name" value="Ribosomal_uS13"/>
</dbReference>
<dbReference type="PROSITE" id="PS00646">
    <property type="entry name" value="RIBOSOMAL_S13_1"/>
    <property type="match status" value="1"/>
</dbReference>
<sequence length="134" mass="14729">MSRIEGVDLPVEKRVEVALTYVRGIGTTLAKKIIAEAGVSPEIRVKDLSEEQVGKIREVIQKSGYRVEGELAAETANNIKRLQEIGSYRGMRHARGLPVRGQRTKTNARTRRGRKMAIAGTSKSAIAAKKSEKT</sequence>
<evidence type="ECO:0000256" key="3">
    <source>
        <dbReference type="ARBA" id="ARBA00022884"/>
    </source>
</evidence>
<reference evidence="10 11" key="1">
    <citation type="submission" date="2015-05" db="EMBL/GenBank/DDBJ databases">
        <title>Critical biogeochemical functions in the subsurface are associated with bacteria from new phyla and little studied lineages.</title>
        <authorList>
            <person name="Hug L.A."/>
            <person name="Thomas B.C."/>
            <person name="Sharon I."/>
            <person name="Brown C.T."/>
            <person name="Sharma R."/>
            <person name="Hettich R.L."/>
            <person name="Wilkins M.J."/>
            <person name="Williams K.H."/>
            <person name="Singh A."/>
            <person name="Banfield J.F."/>
        </authorList>
    </citation>
    <scope>NUCLEOTIDE SEQUENCE [LARGE SCALE GENOMIC DNA]</scope>
    <source>
        <strain evidence="10">CSP1-7</strain>
    </source>
</reference>
<accession>A0A0T5ZXZ9</accession>
<dbReference type="GO" id="GO:0000049">
    <property type="term" value="F:tRNA binding"/>
    <property type="evidence" value="ECO:0007669"/>
    <property type="project" value="UniProtKB-UniRule"/>
</dbReference>
<evidence type="ECO:0000256" key="8">
    <source>
        <dbReference type="RuleBase" id="RU003830"/>
    </source>
</evidence>
<comment type="caution">
    <text evidence="10">The sequence shown here is derived from an EMBL/GenBank/DDBJ whole genome shotgun (WGS) entry which is preliminary data.</text>
</comment>
<keyword evidence="5 7" id="KW-0687">Ribonucleoprotein</keyword>
<dbReference type="PROSITE" id="PS50159">
    <property type="entry name" value="RIBOSOMAL_S13_2"/>
    <property type="match status" value="1"/>
</dbReference>
<dbReference type="GO" id="GO:0003735">
    <property type="term" value="F:structural constituent of ribosome"/>
    <property type="evidence" value="ECO:0007669"/>
    <property type="project" value="InterPro"/>
</dbReference>
<dbReference type="AlphaFoldDB" id="A0A0T5ZXZ9"/>
<dbReference type="GO" id="GO:0005829">
    <property type="term" value="C:cytosol"/>
    <property type="evidence" value="ECO:0007669"/>
    <property type="project" value="TreeGrafter"/>
</dbReference>
<dbReference type="Pfam" id="PF00416">
    <property type="entry name" value="Ribosomal_S13"/>
    <property type="match status" value="1"/>
</dbReference>
<keyword evidence="4 7" id="KW-0689">Ribosomal protein</keyword>
<dbReference type="InterPro" id="IPR018269">
    <property type="entry name" value="Ribosomal_uS13_CS"/>
</dbReference>
<name>A0A0T5ZXZ9_UNCKA</name>
<dbReference type="GO" id="GO:0006412">
    <property type="term" value="P:translation"/>
    <property type="evidence" value="ECO:0007669"/>
    <property type="project" value="UniProtKB-UniRule"/>
</dbReference>
<keyword evidence="7" id="KW-0820">tRNA-binding</keyword>
<evidence type="ECO:0000256" key="1">
    <source>
        <dbReference type="ARBA" id="ARBA00008080"/>
    </source>
</evidence>
<dbReference type="PIRSF" id="PIRSF002134">
    <property type="entry name" value="Ribosomal_S13"/>
    <property type="match status" value="1"/>
</dbReference>
<feature type="compositionally biased region" description="Basic residues" evidence="9">
    <location>
        <begin position="102"/>
        <end position="115"/>
    </location>
</feature>
<comment type="subunit">
    <text evidence="7">Part of the 30S ribosomal subunit. Forms a loose heterodimer with protein S19. Forms two bridges to the 50S subunit in the 70S ribosome.</text>
</comment>
<dbReference type="PATRIC" id="fig|1576480.3.peg.91"/>
<evidence type="ECO:0000256" key="7">
    <source>
        <dbReference type="HAMAP-Rule" id="MF_01315"/>
    </source>
</evidence>
<dbReference type="PANTHER" id="PTHR10871:SF1">
    <property type="entry name" value="SMALL RIBOSOMAL SUBUNIT PROTEIN US13M"/>
    <property type="match status" value="1"/>
</dbReference>
<evidence type="ECO:0000313" key="10">
    <source>
        <dbReference type="EMBL" id="KRT67682.1"/>
    </source>
</evidence>
<protein>
    <recommendedName>
        <fullName evidence="6 7">Small ribosomal subunit protein uS13</fullName>
    </recommendedName>
</protein>